<proteinExistence type="predicted"/>
<evidence type="ECO:0008006" key="3">
    <source>
        <dbReference type="Google" id="ProtNLM"/>
    </source>
</evidence>
<dbReference type="STRING" id="1550231.SAMN05660662_0214"/>
<name>A0A1G7R9Y9_9ACTN</name>
<protein>
    <recommendedName>
        <fullName evidence="3">Thioredoxin family protein</fullName>
    </recommendedName>
</protein>
<dbReference type="RefSeq" id="WP_091771251.1">
    <property type="nucleotide sequence ID" value="NZ_FNBT01000011.1"/>
</dbReference>
<accession>A0A1G7R9Y9</accession>
<evidence type="ECO:0000313" key="2">
    <source>
        <dbReference type="Proteomes" id="UP000199406"/>
    </source>
</evidence>
<gene>
    <name evidence="1" type="ORF">SAMN05660662_0214</name>
</gene>
<reference evidence="2" key="1">
    <citation type="submission" date="2016-10" db="EMBL/GenBank/DDBJ databases">
        <authorList>
            <person name="Varghese N."/>
            <person name="Submissions S."/>
        </authorList>
    </citation>
    <scope>NUCLEOTIDE SEQUENCE [LARGE SCALE GENOMIC DNA]</scope>
    <source>
        <strain evidence="2">DSM 44268</strain>
    </source>
</reference>
<sequence length="102" mass="11212">MKLSLLYFDGCPNWSIHDGRLHEALLWVDRVDAEIDYVEVENLEAAEALSFRGSPTLLIDGRDPFLEEEAPVGLSCRVYRTPSGLTGAPTVGQLVEVLAKAP</sequence>
<organism evidence="1 2">
    <name type="scientific">Blastococcus aurantiacus</name>
    <dbReference type="NCBI Taxonomy" id="1550231"/>
    <lineage>
        <taxon>Bacteria</taxon>
        <taxon>Bacillati</taxon>
        <taxon>Actinomycetota</taxon>
        <taxon>Actinomycetes</taxon>
        <taxon>Geodermatophilales</taxon>
        <taxon>Geodermatophilaceae</taxon>
        <taxon>Blastococcus</taxon>
    </lineage>
</organism>
<evidence type="ECO:0000313" key="1">
    <source>
        <dbReference type="EMBL" id="SDG07504.1"/>
    </source>
</evidence>
<dbReference type="EMBL" id="FNBT01000011">
    <property type="protein sequence ID" value="SDG07504.1"/>
    <property type="molecule type" value="Genomic_DNA"/>
</dbReference>
<keyword evidence="2" id="KW-1185">Reference proteome</keyword>
<dbReference type="AlphaFoldDB" id="A0A1G7R9Y9"/>
<dbReference type="OrthoDB" id="7185309at2"/>
<dbReference type="Proteomes" id="UP000199406">
    <property type="component" value="Unassembled WGS sequence"/>
</dbReference>